<keyword evidence="1" id="KW-0812">Transmembrane</keyword>
<evidence type="ECO:0000313" key="3">
    <source>
        <dbReference type="Proteomes" id="UP000176504"/>
    </source>
</evidence>
<feature type="transmembrane region" description="Helical" evidence="1">
    <location>
        <begin position="34"/>
        <end position="56"/>
    </location>
</feature>
<sequence length="119" mass="13263">MPKFLFTIIAAVLASLTALIYMLIYKSPEETVNVAVFLSVLWIFITLALSLLIYAVKYKRASKHTNLRTLYRSAARPSVFTATLATGFLVIKVLGALTIINAILFVVFIFSIYKLTSKP</sequence>
<reference evidence="2 3" key="1">
    <citation type="journal article" date="2016" name="Nat. Commun.">
        <title>Thousands of microbial genomes shed light on interconnected biogeochemical processes in an aquifer system.</title>
        <authorList>
            <person name="Anantharaman K."/>
            <person name="Brown C.T."/>
            <person name="Hug L.A."/>
            <person name="Sharon I."/>
            <person name="Castelle C.J."/>
            <person name="Probst A.J."/>
            <person name="Thomas B.C."/>
            <person name="Singh A."/>
            <person name="Wilkins M.J."/>
            <person name="Karaoz U."/>
            <person name="Brodie E.L."/>
            <person name="Williams K.H."/>
            <person name="Hubbard S.S."/>
            <person name="Banfield J.F."/>
        </authorList>
    </citation>
    <scope>NUCLEOTIDE SEQUENCE [LARGE SCALE GENOMIC DNA]</scope>
</reference>
<evidence type="ECO:0000256" key="1">
    <source>
        <dbReference type="SAM" id="Phobius"/>
    </source>
</evidence>
<dbReference type="AlphaFoldDB" id="A0A1F4VFI3"/>
<comment type="caution">
    <text evidence="2">The sequence shown here is derived from an EMBL/GenBank/DDBJ whole genome shotgun (WGS) entry which is preliminary data.</text>
</comment>
<gene>
    <name evidence="2" type="ORF">A3A78_02450</name>
</gene>
<keyword evidence="1" id="KW-1133">Transmembrane helix</keyword>
<feature type="transmembrane region" description="Helical" evidence="1">
    <location>
        <begin position="77"/>
        <end position="110"/>
    </location>
</feature>
<evidence type="ECO:0000313" key="2">
    <source>
        <dbReference type="EMBL" id="OGC55875.1"/>
    </source>
</evidence>
<proteinExistence type="predicted"/>
<keyword evidence="1" id="KW-0472">Membrane</keyword>
<dbReference type="EMBL" id="MEVI01000001">
    <property type="protein sequence ID" value="OGC55875.1"/>
    <property type="molecule type" value="Genomic_DNA"/>
</dbReference>
<accession>A0A1F4VFI3</accession>
<protein>
    <submittedName>
        <fullName evidence="2">Uncharacterized protein</fullName>
    </submittedName>
</protein>
<dbReference type="Proteomes" id="UP000176504">
    <property type="component" value="Unassembled WGS sequence"/>
</dbReference>
<name>A0A1F4VFI3_UNCKA</name>
<organism evidence="2 3">
    <name type="scientific">candidate division WWE3 bacterium RIFCSPLOWO2_01_FULL_41_18</name>
    <dbReference type="NCBI Taxonomy" id="1802625"/>
    <lineage>
        <taxon>Bacteria</taxon>
        <taxon>Katanobacteria</taxon>
    </lineage>
</organism>